<sequence length="117" mass="14023">MHQIKWLIFQSNNKTTPPINRESSRRNRDPLLRLALHPDIVYCGVKKELIVMFMELVTALWDDLWSQQIASSVHQKLPVQMSMMQMARHMFEYEEVRNAIQDFNEDLFFQIVNIIFK</sequence>
<gene>
    <name evidence="1" type="ORF">TELCIR_17500</name>
</gene>
<dbReference type="EMBL" id="KZ354421">
    <property type="protein sequence ID" value="PIO60991.1"/>
    <property type="molecule type" value="Genomic_DNA"/>
</dbReference>
<evidence type="ECO:0000313" key="2">
    <source>
        <dbReference type="Proteomes" id="UP000230423"/>
    </source>
</evidence>
<reference evidence="1 2" key="1">
    <citation type="submission" date="2015-09" db="EMBL/GenBank/DDBJ databases">
        <title>Draft genome of the parasitic nematode Teladorsagia circumcincta isolate WARC Sus (inbred).</title>
        <authorList>
            <person name="Mitreva M."/>
        </authorList>
    </citation>
    <scope>NUCLEOTIDE SEQUENCE [LARGE SCALE GENOMIC DNA]</scope>
    <source>
        <strain evidence="1 2">S</strain>
    </source>
</reference>
<dbReference type="AlphaFoldDB" id="A0A2G9TSL2"/>
<evidence type="ECO:0000313" key="1">
    <source>
        <dbReference type="EMBL" id="PIO60991.1"/>
    </source>
</evidence>
<keyword evidence="2" id="KW-1185">Reference proteome</keyword>
<proteinExistence type="predicted"/>
<name>A0A2G9TSL2_TELCI</name>
<organism evidence="1 2">
    <name type="scientific">Teladorsagia circumcincta</name>
    <name type="common">Brown stomach worm</name>
    <name type="synonym">Ostertagia circumcincta</name>
    <dbReference type="NCBI Taxonomy" id="45464"/>
    <lineage>
        <taxon>Eukaryota</taxon>
        <taxon>Metazoa</taxon>
        <taxon>Ecdysozoa</taxon>
        <taxon>Nematoda</taxon>
        <taxon>Chromadorea</taxon>
        <taxon>Rhabditida</taxon>
        <taxon>Rhabditina</taxon>
        <taxon>Rhabditomorpha</taxon>
        <taxon>Strongyloidea</taxon>
        <taxon>Trichostrongylidae</taxon>
        <taxon>Teladorsagia</taxon>
    </lineage>
</organism>
<dbReference type="Proteomes" id="UP000230423">
    <property type="component" value="Unassembled WGS sequence"/>
</dbReference>
<accession>A0A2G9TSL2</accession>
<protein>
    <submittedName>
        <fullName evidence="1">Uncharacterized protein</fullName>
    </submittedName>
</protein>
<dbReference type="OrthoDB" id="5876915at2759"/>